<dbReference type="Gene3D" id="3.40.50.300">
    <property type="entry name" value="P-loop containing nucleotide triphosphate hydrolases"/>
    <property type="match status" value="1"/>
</dbReference>
<protein>
    <recommendedName>
        <fullName evidence="1">DNA2/NAM7 helicase-like C-terminal domain-containing protein</fullName>
    </recommendedName>
</protein>
<evidence type="ECO:0000313" key="3">
    <source>
        <dbReference type="Proteomes" id="UP001302745"/>
    </source>
</evidence>
<reference evidence="2" key="1">
    <citation type="journal article" date="2023" name="Mol. Phylogenet. Evol.">
        <title>Genome-scale phylogeny and comparative genomics of the fungal order Sordariales.</title>
        <authorList>
            <person name="Hensen N."/>
            <person name="Bonometti L."/>
            <person name="Westerberg I."/>
            <person name="Brannstrom I.O."/>
            <person name="Guillou S."/>
            <person name="Cros-Aarteil S."/>
            <person name="Calhoun S."/>
            <person name="Haridas S."/>
            <person name="Kuo A."/>
            <person name="Mondo S."/>
            <person name="Pangilinan J."/>
            <person name="Riley R."/>
            <person name="LaButti K."/>
            <person name="Andreopoulos B."/>
            <person name="Lipzen A."/>
            <person name="Chen C."/>
            <person name="Yan M."/>
            <person name="Daum C."/>
            <person name="Ng V."/>
            <person name="Clum A."/>
            <person name="Steindorff A."/>
            <person name="Ohm R.A."/>
            <person name="Martin F."/>
            <person name="Silar P."/>
            <person name="Natvig D.O."/>
            <person name="Lalanne C."/>
            <person name="Gautier V."/>
            <person name="Ament-Velasquez S.L."/>
            <person name="Kruys A."/>
            <person name="Hutchinson M.I."/>
            <person name="Powell A.J."/>
            <person name="Barry K."/>
            <person name="Miller A.N."/>
            <person name="Grigoriev I.V."/>
            <person name="Debuchy R."/>
            <person name="Gladieux P."/>
            <person name="Hiltunen Thoren M."/>
            <person name="Johannesson H."/>
        </authorList>
    </citation>
    <scope>NUCLEOTIDE SEQUENCE</scope>
    <source>
        <strain evidence="2">CBS 538.74</strain>
    </source>
</reference>
<proteinExistence type="predicted"/>
<sequence>AEDIVVITPYRSNLVRLKLALANAGYNKVAVNTTDSFLAREGLAVIFTQVVDHTGTSGPLFVQDPYRICVSVTRHVGALFVVGDIHTISDSRALGEESVRSDTGQQLLLKKTAYRDFLQYFVDHRRIVDFVPPGVRRGVGEVRHWPAAVVEKDRISHTAIFAPFDHFAR</sequence>
<gene>
    <name evidence="2" type="ORF">C8A00DRAFT_38130</name>
</gene>
<dbReference type="InterPro" id="IPR041679">
    <property type="entry name" value="DNA2/NAM7-like_C"/>
</dbReference>
<name>A0AAN6VFL8_9PEZI</name>
<dbReference type="EMBL" id="MU857178">
    <property type="protein sequence ID" value="KAK4149281.1"/>
    <property type="molecule type" value="Genomic_DNA"/>
</dbReference>
<keyword evidence="3" id="KW-1185">Reference proteome</keyword>
<dbReference type="Pfam" id="PF13087">
    <property type="entry name" value="AAA_12"/>
    <property type="match status" value="1"/>
</dbReference>
<dbReference type="AlphaFoldDB" id="A0AAN6VFL8"/>
<dbReference type="Proteomes" id="UP001302745">
    <property type="component" value="Unassembled WGS sequence"/>
</dbReference>
<reference evidence="2" key="2">
    <citation type="submission" date="2023-05" db="EMBL/GenBank/DDBJ databases">
        <authorList>
            <consortium name="Lawrence Berkeley National Laboratory"/>
            <person name="Steindorff A."/>
            <person name="Hensen N."/>
            <person name="Bonometti L."/>
            <person name="Westerberg I."/>
            <person name="Brannstrom I.O."/>
            <person name="Guillou S."/>
            <person name="Cros-Aarteil S."/>
            <person name="Calhoun S."/>
            <person name="Haridas S."/>
            <person name="Kuo A."/>
            <person name="Mondo S."/>
            <person name="Pangilinan J."/>
            <person name="Riley R."/>
            <person name="Labutti K."/>
            <person name="Andreopoulos B."/>
            <person name="Lipzen A."/>
            <person name="Chen C."/>
            <person name="Yanf M."/>
            <person name="Daum C."/>
            <person name="Ng V."/>
            <person name="Clum A."/>
            <person name="Ohm R."/>
            <person name="Martin F."/>
            <person name="Silar P."/>
            <person name="Natvig D."/>
            <person name="Lalanne C."/>
            <person name="Gautier V."/>
            <person name="Ament-Velasquez S.L."/>
            <person name="Kruys A."/>
            <person name="Hutchinson M.I."/>
            <person name="Powell A.J."/>
            <person name="Barry K."/>
            <person name="Miller A.N."/>
            <person name="Grigoriev I.V."/>
            <person name="Debuchy R."/>
            <person name="Gladieux P."/>
            <person name="Thoren M.H."/>
            <person name="Johannesson H."/>
        </authorList>
    </citation>
    <scope>NUCLEOTIDE SEQUENCE</scope>
    <source>
        <strain evidence="2">CBS 538.74</strain>
    </source>
</reference>
<organism evidence="2 3">
    <name type="scientific">Chaetomidium leptoderma</name>
    <dbReference type="NCBI Taxonomy" id="669021"/>
    <lineage>
        <taxon>Eukaryota</taxon>
        <taxon>Fungi</taxon>
        <taxon>Dikarya</taxon>
        <taxon>Ascomycota</taxon>
        <taxon>Pezizomycotina</taxon>
        <taxon>Sordariomycetes</taxon>
        <taxon>Sordariomycetidae</taxon>
        <taxon>Sordariales</taxon>
        <taxon>Chaetomiaceae</taxon>
        <taxon>Chaetomidium</taxon>
    </lineage>
</organism>
<feature type="non-terminal residue" evidence="2">
    <location>
        <position position="1"/>
    </location>
</feature>
<accession>A0AAN6VFL8</accession>
<evidence type="ECO:0000259" key="1">
    <source>
        <dbReference type="Pfam" id="PF13087"/>
    </source>
</evidence>
<evidence type="ECO:0000313" key="2">
    <source>
        <dbReference type="EMBL" id="KAK4149281.1"/>
    </source>
</evidence>
<comment type="caution">
    <text evidence="2">The sequence shown here is derived from an EMBL/GenBank/DDBJ whole genome shotgun (WGS) entry which is preliminary data.</text>
</comment>
<dbReference type="InterPro" id="IPR027417">
    <property type="entry name" value="P-loop_NTPase"/>
</dbReference>
<feature type="domain" description="DNA2/NAM7 helicase-like C-terminal" evidence="1">
    <location>
        <begin position="2"/>
        <end position="84"/>
    </location>
</feature>